<dbReference type="Proteomes" id="UP000305848">
    <property type="component" value="Unassembled WGS sequence"/>
</dbReference>
<dbReference type="PROSITE" id="PS51677">
    <property type="entry name" value="NODB"/>
    <property type="match status" value="1"/>
</dbReference>
<evidence type="ECO:0000259" key="2">
    <source>
        <dbReference type="PROSITE" id="PS51677"/>
    </source>
</evidence>
<dbReference type="EMBL" id="SZQL01000009">
    <property type="protein sequence ID" value="TKK68033.1"/>
    <property type="molecule type" value="Genomic_DNA"/>
</dbReference>
<evidence type="ECO:0000256" key="1">
    <source>
        <dbReference type="SAM" id="SignalP"/>
    </source>
</evidence>
<dbReference type="RefSeq" id="WP_137262136.1">
    <property type="nucleotide sequence ID" value="NZ_SZQL01000009.1"/>
</dbReference>
<name>A0A4V5UU82_9BACT</name>
<dbReference type="AlphaFoldDB" id="A0A4V5UU82"/>
<evidence type="ECO:0000313" key="3">
    <source>
        <dbReference type="EMBL" id="TKK68033.1"/>
    </source>
</evidence>
<feature type="chain" id="PRO_5020669323" description="NodB homology domain-containing protein" evidence="1">
    <location>
        <begin position="24"/>
        <end position="295"/>
    </location>
</feature>
<dbReference type="InterPro" id="IPR050248">
    <property type="entry name" value="Polysacc_deacetylase_ArnD"/>
</dbReference>
<accession>A0A4V5UU82</accession>
<dbReference type="PANTHER" id="PTHR10587:SF125">
    <property type="entry name" value="POLYSACCHARIDE DEACETYLASE YHEN-RELATED"/>
    <property type="match status" value="1"/>
</dbReference>
<feature type="signal peptide" evidence="1">
    <location>
        <begin position="1"/>
        <end position="23"/>
    </location>
</feature>
<proteinExistence type="predicted"/>
<dbReference type="Pfam" id="PF01522">
    <property type="entry name" value="Polysacc_deac_1"/>
    <property type="match status" value="1"/>
</dbReference>
<dbReference type="PANTHER" id="PTHR10587">
    <property type="entry name" value="GLYCOSYL TRANSFERASE-RELATED"/>
    <property type="match status" value="1"/>
</dbReference>
<evidence type="ECO:0000313" key="4">
    <source>
        <dbReference type="Proteomes" id="UP000305848"/>
    </source>
</evidence>
<feature type="domain" description="NodB homology" evidence="2">
    <location>
        <begin position="70"/>
        <end position="281"/>
    </location>
</feature>
<sequence>MLSATWCFLRFTLLLSLVNSVLVSCNSPSGDTHNVRHIAGAKAEAGIAATKNTKAGVAAANEAIYDSTKQYIYLTFDDGPQPGTMACFRTIEQLGVKASFFMVGMHRWDAHYKAIADTIDDNYPVTLLANHSFSHAFRDKYKAFYTHPYAALADFKRAQDSLQVPYKIVRLPGNSSWVRNGVIKASKLTKPVCALLDSAGYKVIGWDVEWNFKPDRGGARPVQSVETMVKMVENTLQKNECYRKNNIVLLAHDRMFHTPAYTDSLFKFVSILKQNPHYVFETVDKYPMQRQTINL</sequence>
<comment type="caution">
    <text evidence="3">The sequence shown here is derived from an EMBL/GenBank/DDBJ whole genome shotgun (WGS) entry which is preliminary data.</text>
</comment>
<dbReference type="GO" id="GO:0005975">
    <property type="term" value="P:carbohydrate metabolic process"/>
    <property type="evidence" value="ECO:0007669"/>
    <property type="project" value="InterPro"/>
</dbReference>
<dbReference type="SUPFAM" id="SSF88713">
    <property type="entry name" value="Glycoside hydrolase/deacetylase"/>
    <property type="match status" value="1"/>
</dbReference>
<gene>
    <name evidence="3" type="ORF">FC093_12530</name>
</gene>
<reference evidence="3 4" key="1">
    <citation type="submission" date="2019-05" db="EMBL/GenBank/DDBJ databases">
        <title>Panacibacter sp. strain 17mud1-8 Genome sequencing and assembly.</title>
        <authorList>
            <person name="Chhetri G."/>
        </authorList>
    </citation>
    <scope>NUCLEOTIDE SEQUENCE [LARGE SCALE GENOMIC DNA]</scope>
    <source>
        <strain evidence="3 4">17mud1-8</strain>
    </source>
</reference>
<dbReference type="OrthoDB" id="9812065at2"/>
<keyword evidence="4" id="KW-1185">Reference proteome</keyword>
<dbReference type="InterPro" id="IPR011330">
    <property type="entry name" value="Glyco_hydro/deAcase_b/a-brl"/>
</dbReference>
<protein>
    <recommendedName>
        <fullName evidence="2">NodB homology domain-containing protein</fullName>
    </recommendedName>
</protein>
<dbReference type="InterPro" id="IPR002509">
    <property type="entry name" value="NODB_dom"/>
</dbReference>
<dbReference type="GO" id="GO:0016810">
    <property type="term" value="F:hydrolase activity, acting on carbon-nitrogen (but not peptide) bonds"/>
    <property type="evidence" value="ECO:0007669"/>
    <property type="project" value="InterPro"/>
</dbReference>
<organism evidence="3 4">
    <name type="scientific">Ilyomonas limi</name>
    <dbReference type="NCBI Taxonomy" id="2575867"/>
    <lineage>
        <taxon>Bacteria</taxon>
        <taxon>Pseudomonadati</taxon>
        <taxon>Bacteroidota</taxon>
        <taxon>Chitinophagia</taxon>
        <taxon>Chitinophagales</taxon>
        <taxon>Chitinophagaceae</taxon>
        <taxon>Ilyomonas</taxon>
    </lineage>
</organism>
<keyword evidence="1" id="KW-0732">Signal</keyword>
<dbReference type="Gene3D" id="3.20.20.370">
    <property type="entry name" value="Glycoside hydrolase/deacetylase"/>
    <property type="match status" value="1"/>
</dbReference>